<dbReference type="Pfam" id="PF12804">
    <property type="entry name" value="NTP_transf_3"/>
    <property type="match status" value="1"/>
</dbReference>
<feature type="domain" description="Molybdopterin-guanine dinucleotide biosynthesis protein B (MobB)" evidence="9">
    <location>
        <begin position="221"/>
        <end position="326"/>
    </location>
</feature>
<keyword evidence="1 8" id="KW-0963">Cytoplasm</keyword>
<dbReference type="Gene3D" id="3.90.550.10">
    <property type="entry name" value="Spore Coat Polysaccharide Biosynthesis Protein SpsA, Chain A"/>
    <property type="match status" value="1"/>
</dbReference>
<dbReference type="AlphaFoldDB" id="A0A2S0M6P1"/>
<comment type="domain">
    <text evidence="8">The N-terminal domain determines nucleotide recognition and specific binding, while the C-terminal domain determines the specific binding to the target protein.</text>
</comment>
<evidence type="ECO:0000259" key="10">
    <source>
        <dbReference type="Pfam" id="PF12804"/>
    </source>
</evidence>
<dbReference type="Pfam" id="PF03205">
    <property type="entry name" value="MobB"/>
    <property type="match status" value="1"/>
</dbReference>
<dbReference type="InterPro" id="IPR013482">
    <property type="entry name" value="Molybde_CF_guanTrfase"/>
</dbReference>
<proteinExistence type="inferred from homology"/>
<dbReference type="InterPro" id="IPR029044">
    <property type="entry name" value="Nucleotide-diphossugar_trans"/>
</dbReference>
<feature type="domain" description="MobA-like NTP transferase" evidence="10">
    <location>
        <begin position="13"/>
        <end position="174"/>
    </location>
</feature>
<comment type="caution">
    <text evidence="8">Lacks conserved residue(s) required for the propagation of feature annotation.</text>
</comment>
<dbReference type="InterPro" id="IPR004435">
    <property type="entry name" value="MobB_dom"/>
</dbReference>
<dbReference type="CDD" id="cd02503">
    <property type="entry name" value="MobA"/>
    <property type="match status" value="1"/>
</dbReference>
<evidence type="ECO:0000313" key="11">
    <source>
        <dbReference type="EMBL" id="AVO27109.1"/>
    </source>
</evidence>
<evidence type="ECO:0000256" key="6">
    <source>
        <dbReference type="ARBA" id="ARBA00023134"/>
    </source>
</evidence>
<name>A0A2S0M6P1_MEGEL</name>
<dbReference type="InterPro" id="IPR027417">
    <property type="entry name" value="P-loop_NTPase"/>
</dbReference>
<accession>A0A2S0M6P1</accession>
<dbReference type="GO" id="GO:0005737">
    <property type="term" value="C:cytoplasm"/>
    <property type="evidence" value="ECO:0007669"/>
    <property type="project" value="UniProtKB-SubCell"/>
</dbReference>
<comment type="cofactor">
    <cofactor evidence="8">
        <name>Mg(2+)</name>
        <dbReference type="ChEBI" id="CHEBI:18420"/>
    </cofactor>
</comment>
<sequence length="342" mass="37251">MSKTRRSPSLGLIVLAGGLSTRMGRDKAGLPWHDTDLLTDLLLRSQAYPFSERIIAINRPYTPHELPAKLVRTVHLVADSYPGCGPLGGLEAALHSGTSAFYLVLSVDLPFYNFAPVPDLVKLLRHQPDLLAVIPRTENKQDQPLAALYSRQLLPAVADHLQKGEYRLRRLYQAVPAAYVDESFRPALYLNINTPEAYEAAKGRDANSCRQVPVVTLTAPDSGDGKTTAATAAIAELTRRGYQVAYIKSTHHIVTRQKIGSDTDRAQKAGAVSVCLCGPADVPEGLSKEDYILALSQQQLADLVLVESRSHGPFPRIDVTQADTGTLVDDILFLTGYRSSAI</sequence>
<dbReference type="GO" id="GO:0061603">
    <property type="term" value="F:molybdenum cofactor guanylyltransferase activity"/>
    <property type="evidence" value="ECO:0007669"/>
    <property type="project" value="UniProtKB-EC"/>
</dbReference>
<dbReference type="Proteomes" id="UP000238358">
    <property type="component" value="Chromosome"/>
</dbReference>
<evidence type="ECO:0000313" key="12">
    <source>
        <dbReference type="Proteomes" id="UP000238358"/>
    </source>
</evidence>
<evidence type="ECO:0000256" key="8">
    <source>
        <dbReference type="HAMAP-Rule" id="MF_00316"/>
    </source>
</evidence>
<feature type="binding site" evidence="8">
    <location>
        <position position="27"/>
    </location>
    <ligand>
        <name>GTP</name>
        <dbReference type="ChEBI" id="CHEBI:37565"/>
    </ligand>
</feature>
<keyword evidence="4 8" id="KW-0547">Nucleotide-binding</keyword>
<dbReference type="InterPro" id="IPR025877">
    <property type="entry name" value="MobA-like_NTP_Trfase"/>
</dbReference>
<comment type="function">
    <text evidence="8">Transfers a GMP moiety from GTP to Mo-molybdopterin (Mo-MPT) cofactor (Moco or molybdenum cofactor) to form Mo-molybdopterin guanine dinucleotide (Mo-MGD) cofactor.</text>
</comment>
<keyword evidence="7 8" id="KW-0501">Molybdenum cofactor biosynthesis</keyword>
<dbReference type="GO" id="GO:0046872">
    <property type="term" value="F:metal ion binding"/>
    <property type="evidence" value="ECO:0007669"/>
    <property type="project" value="UniProtKB-KW"/>
</dbReference>
<evidence type="ECO:0000259" key="9">
    <source>
        <dbReference type="Pfam" id="PF03205"/>
    </source>
</evidence>
<gene>
    <name evidence="8" type="primary">mobA</name>
    <name evidence="11" type="ORF">C6Y28_05530</name>
</gene>
<dbReference type="EC" id="2.7.7.77" evidence="8"/>
<feature type="binding site" evidence="8">
    <location>
        <position position="79"/>
    </location>
    <ligand>
        <name>GTP</name>
        <dbReference type="ChEBI" id="CHEBI:37565"/>
    </ligand>
</feature>
<dbReference type="PANTHER" id="PTHR19136">
    <property type="entry name" value="MOLYBDENUM COFACTOR GUANYLYLTRANSFERASE"/>
    <property type="match status" value="1"/>
</dbReference>
<dbReference type="HAMAP" id="MF_00316">
    <property type="entry name" value="MobA"/>
    <property type="match status" value="1"/>
</dbReference>
<evidence type="ECO:0000256" key="4">
    <source>
        <dbReference type="ARBA" id="ARBA00022741"/>
    </source>
</evidence>
<evidence type="ECO:0000256" key="7">
    <source>
        <dbReference type="ARBA" id="ARBA00023150"/>
    </source>
</evidence>
<organism evidence="11 12">
    <name type="scientific">Megasphaera elsdenii</name>
    <dbReference type="NCBI Taxonomy" id="907"/>
    <lineage>
        <taxon>Bacteria</taxon>
        <taxon>Bacillati</taxon>
        <taxon>Bacillota</taxon>
        <taxon>Negativicutes</taxon>
        <taxon>Veillonellales</taxon>
        <taxon>Veillonellaceae</taxon>
        <taxon>Megasphaera</taxon>
    </lineage>
</organism>
<feature type="binding site" evidence="8">
    <location>
        <position position="108"/>
    </location>
    <ligand>
        <name>GTP</name>
        <dbReference type="ChEBI" id="CHEBI:37565"/>
    </ligand>
</feature>
<evidence type="ECO:0000256" key="3">
    <source>
        <dbReference type="ARBA" id="ARBA00022723"/>
    </source>
</evidence>
<dbReference type="RefSeq" id="WP_027895522.1">
    <property type="nucleotide sequence ID" value="NZ_CBCSUK010000030.1"/>
</dbReference>
<dbReference type="SUPFAM" id="SSF52540">
    <property type="entry name" value="P-loop containing nucleoside triphosphate hydrolases"/>
    <property type="match status" value="1"/>
</dbReference>
<dbReference type="GO" id="GO:0005525">
    <property type="term" value="F:GTP binding"/>
    <property type="evidence" value="ECO:0007669"/>
    <property type="project" value="UniProtKB-UniRule"/>
</dbReference>
<dbReference type="OrthoDB" id="9788394at2"/>
<evidence type="ECO:0000256" key="1">
    <source>
        <dbReference type="ARBA" id="ARBA00022490"/>
    </source>
</evidence>
<keyword evidence="2 8" id="KW-0808">Transferase</keyword>
<feature type="binding site" evidence="8">
    <location>
        <position position="108"/>
    </location>
    <ligand>
        <name>Mg(2+)</name>
        <dbReference type="ChEBI" id="CHEBI:18420"/>
    </ligand>
</feature>
<dbReference type="SUPFAM" id="SSF53448">
    <property type="entry name" value="Nucleotide-diphospho-sugar transferases"/>
    <property type="match status" value="1"/>
</dbReference>
<protein>
    <recommendedName>
        <fullName evidence="8">Probable molybdenum cofactor guanylyltransferase</fullName>
        <shortName evidence="8">MoCo guanylyltransferase</shortName>
        <ecNumber evidence="8">2.7.7.77</ecNumber>
    </recommendedName>
    <alternativeName>
        <fullName evidence="8">GTP:molybdopterin guanylyltransferase</fullName>
    </alternativeName>
    <alternativeName>
        <fullName evidence="8">Mo-MPT guanylyltransferase</fullName>
    </alternativeName>
    <alternativeName>
        <fullName evidence="8">Molybdopterin guanylyltransferase</fullName>
    </alternativeName>
    <alternativeName>
        <fullName evidence="8">Molybdopterin-guanine dinucleotide synthase</fullName>
        <shortName evidence="8">MGD synthase</shortName>
    </alternativeName>
</protein>
<comment type="similarity">
    <text evidence="8">Belongs to the MobA family.</text>
</comment>
<reference evidence="11 12" key="1">
    <citation type="journal article" date="2018" name="Genome Announc.">
        <title>Complete genomes of two Megasphaera elsdenii strains, NCIMB 702410 and ATCC 25940.</title>
        <authorList>
            <person name="Hatmaker E.A."/>
            <person name="O'Dell K."/>
            <person name="Riley L.A."/>
            <person name="Klingeman D.M."/>
            <person name="Guss A.M."/>
        </authorList>
    </citation>
    <scope>NUCLEOTIDE SEQUENCE [LARGE SCALE GENOMIC DNA]</scope>
    <source>
        <strain evidence="11 12">NCIMB702410</strain>
    </source>
</reference>
<keyword evidence="3 8" id="KW-0479">Metal-binding</keyword>
<comment type="subcellular location">
    <subcellularLocation>
        <location evidence="8">Cytoplasm</location>
    </subcellularLocation>
</comment>
<evidence type="ECO:0000256" key="5">
    <source>
        <dbReference type="ARBA" id="ARBA00022842"/>
    </source>
</evidence>
<evidence type="ECO:0000256" key="2">
    <source>
        <dbReference type="ARBA" id="ARBA00022679"/>
    </source>
</evidence>
<feature type="binding site" evidence="8">
    <location>
        <begin position="15"/>
        <end position="17"/>
    </location>
    <ligand>
        <name>GTP</name>
        <dbReference type="ChEBI" id="CHEBI:37565"/>
    </ligand>
</feature>
<keyword evidence="6 8" id="KW-0342">GTP-binding</keyword>
<comment type="catalytic activity">
    <reaction evidence="8">
        <text>Mo-molybdopterin + GTP + H(+) = Mo-molybdopterin guanine dinucleotide + diphosphate</text>
        <dbReference type="Rhea" id="RHEA:34243"/>
        <dbReference type="ChEBI" id="CHEBI:15378"/>
        <dbReference type="ChEBI" id="CHEBI:33019"/>
        <dbReference type="ChEBI" id="CHEBI:37565"/>
        <dbReference type="ChEBI" id="CHEBI:71302"/>
        <dbReference type="ChEBI" id="CHEBI:71310"/>
        <dbReference type="EC" id="2.7.7.77"/>
    </reaction>
</comment>
<keyword evidence="5 8" id="KW-0460">Magnesium</keyword>
<dbReference type="PANTHER" id="PTHR19136:SF81">
    <property type="entry name" value="MOLYBDENUM COFACTOR GUANYLYLTRANSFERASE"/>
    <property type="match status" value="1"/>
</dbReference>
<dbReference type="Gene3D" id="3.40.50.300">
    <property type="entry name" value="P-loop containing nucleotide triphosphate hydrolases"/>
    <property type="match status" value="1"/>
</dbReference>
<dbReference type="GO" id="GO:0006777">
    <property type="term" value="P:Mo-molybdopterin cofactor biosynthetic process"/>
    <property type="evidence" value="ECO:0007669"/>
    <property type="project" value="UniProtKB-KW"/>
</dbReference>
<dbReference type="EMBL" id="CP027569">
    <property type="protein sequence ID" value="AVO27109.1"/>
    <property type="molecule type" value="Genomic_DNA"/>
</dbReference>